<dbReference type="PANTHER" id="PTHR28161">
    <property type="entry name" value="ATP SYNTHASE SUBUNIT F, MITOCHONDRIAL"/>
    <property type="match status" value="1"/>
</dbReference>
<evidence type="ECO:0000313" key="3">
    <source>
        <dbReference type="Proteomes" id="UP000697127"/>
    </source>
</evidence>
<dbReference type="PANTHER" id="PTHR28161:SF1">
    <property type="entry name" value="ATP SYNTHASE SUBUNIT F, MITOCHONDRIAL"/>
    <property type="match status" value="1"/>
</dbReference>
<comment type="caution">
    <text evidence="2">The sequence shown here is derived from an EMBL/GenBank/DDBJ whole genome shotgun (WGS) entry which is preliminary data.</text>
</comment>
<keyword evidence="1" id="KW-0812">Transmembrane</keyword>
<dbReference type="GO" id="GO:0046933">
    <property type="term" value="F:proton-transporting ATP synthase activity, rotational mechanism"/>
    <property type="evidence" value="ECO:0007669"/>
    <property type="project" value="TreeGrafter"/>
</dbReference>
<evidence type="ECO:0000256" key="1">
    <source>
        <dbReference type="SAM" id="Phobius"/>
    </source>
</evidence>
<sequence>MSQIASPANLSSNPAAKRMQHIVAFYSKLPRGAATFESPKTPFAIYREAYRNKGTPVLHFALGFLFLGYGLEYYFHLSHEKEHH</sequence>
<reference evidence="2" key="1">
    <citation type="submission" date="2020-11" db="EMBL/GenBank/DDBJ databases">
        <title>Kefir isolates.</title>
        <authorList>
            <person name="Marcisauskas S."/>
            <person name="Kim Y."/>
            <person name="Blasche S."/>
        </authorList>
    </citation>
    <scope>NUCLEOTIDE SEQUENCE</scope>
    <source>
        <strain evidence="2">Olga-1</strain>
    </source>
</reference>
<dbReference type="Pfam" id="PF10791">
    <property type="entry name" value="F1F0-ATPsyn_F"/>
    <property type="match status" value="1"/>
</dbReference>
<dbReference type="OrthoDB" id="5561579at2759"/>
<accession>A0A9P6WN66</accession>
<dbReference type="InterPro" id="IPR019727">
    <property type="entry name" value="ATP_synth_F0_fsu_mt_fun"/>
</dbReference>
<gene>
    <name evidence="2" type="primary">ATP17</name>
    <name evidence="2" type="ORF">C6P40_000170</name>
</gene>
<keyword evidence="1" id="KW-0472">Membrane</keyword>
<protein>
    <submittedName>
        <fullName evidence="2">ATP synthase f chain, mitochondrial</fullName>
    </submittedName>
</protein>
<dbReference type="EMBL" id="PUHW01000103">
    <property type="protein sequence ID" value="KAG0689068.1"/>
    <property type="molecule type" value="Genomic_DNA"/>
</dbReference>
<keyword evidence="3" id="KW-1185">Reference proteome</keyword>
<evidence type="ECO:0000313" key="2">
    <source>
        <dbReference type="EMBL" id="KAG0689068.1"/>
    </source>
</evidence>
<keyword evidence="1" id="KW-1133">Transmembrane helix</keyword>
<feature type="transmembrane region" description="Helical" evidence="1">
    <location>
        <begin position="57"/>
        <end position="75"/>
    </location>
</feature>
<dbReference type="AlphaFoldDB" id="A0A9P6WN66"/>
<proteinExistence type="predicted"/>
<dbReference type="Proteomes" id="UP000697127">
    <property type="component" value="Unassembled WGS sequence"/>
</dbReference>
<name>A0A9P6WN66_9ASCO</name>
<organism evidence="2 3">
    <name type="scientific">Pichia californica</name>
    <dbReference type="NCBI Taxonomy" id="460514"/>
    <lineage>
        <taxon>Eukaryota</taxon>
        <taxon>Fungi</taxon>
        <taxon>Dikarya</taxon>
        <taxon>Ascomycota</taxon>
        <taxon>Saccharomycotina</taxon>
        <taxon>Pichiomycetes</taxon>
        <taxon>Pichiales</taxon>
        <taxon>Pichiaceae</taxon>
        <taxon>Pichia</taxon>
    </lineage>
</organism>